<evidence type="ECO:0000313" key="5">
    <source>
        <dbReference type="Proteomes" id="UP000242754"/>
    </source>
</evidence>
<dbReference type="InterPro" id="IPR003500">
    <property type="entry name" value="RpiB_LacA_LacB"/>
</dbReference>
<dbReference type="PANTHER" id="PTHR30345:SF0">
    <property type="entry name" value="DNA DAMAGE-REPAIR_TOLERATION PROTEIN DRT102"/>
    <property type="match status" value="1"/>
</dbReference>
<sequence length="156" mass="17188">MKIAFSSDHAGFALKEEIKTLLAKEGHEIIDFGPYNEEPCDLSDYVYPASLAVAEEKADRGIFVDGVGYGSAMIANKIYGVYAAVCQDPFCAKLARSHSNTNVLCLGGKIIGSGIALEIVNVWMSTDYLSHVERYTNRVDKVKQIAEKHLKRLDEV</sequence>
<dbReference type="EMBL" id="FJNE01000002">
    <property type="protein sequence ID" value="CZQ86079.1"/>
    <property type="molecule type" value="Genomic_DNA"/>
</dbReference>
<evidence type="ECO:0000313" key="4">
    <source>
        <dbReference type="EMBL" id="CZQ86079.1"/>
    </source>
</evidence>
<dbReference type="GO" id="GO:0005988">
    <property type="term" value="P:lactose metabolic process"/>
    <property type="evidence" value="ECO:0007669"/>
    <property type="project" value="UniProtKB-KW"/>
</dbReference>
<proteinExistence type="inferred from homology"/>
<dbReference type="NCBIfam" id="TIGR01120">
    <property type="entry name" value="rpiB"/>
    <property type="match status" value="1"/>
</dbReference>
<keyword evidence="2" id="KW-0423">Lactose metabolism</keyword>
<dbReference type="GO" id="GO:0019316">
    <property type="term" value="P:D-allose catabolic process"/>
    <property type="evidence" value="ECO:0007669"/>
    <property type="project" value="TreeGrafter"/>
</dbReference>
<reference evidence="4 5" key="1">
    <citation type="submission" date="2016-02" db="EMBL/GenBank/DDBJ databases">
        <authorList>
            <person name="Wen L."/>
            <person name="He K."/>
            <person name="Yang H."/>
        </authorList>
    </citation>
    <scope>NUCLEOTIDE SEQUENCE [LARGE SCALE GENOMIC DNA]</scope>
    <source>
        <strain evidence="4">Trichococcus palustris</strain>
    </source>
</reference>
<dbReference type="Gene3D" id="3.40.1400.10">
    <property type="entry name" value="Sugar-phosphate isomerase, RpiB/LacA/LacB"/>
    <property type="match status" value="1"/>
</dbReference>
<evidence type="ECO:0000256" key="3">
    <source>
        <dbReference type="ARBA" id="ARBA00023235"/>
    </source>
</evidence>
<dbReference type="AlphaFoldDB" id="A0A143YDZ4"/>
<comment type="similarity">
    <text evidence="1">Belongs to the LacAB/RpiB family.</text>
</comment>
<dbReference type="RefSeq" id="WP_087031538.1">
    <property type="nucleotide sequence ID" value="NZ_FJNE01000002.1"/>
</dbReference>
<dbReference type="NCBIfam" id="NF004051">
    <property type="entry name" value="PRK05571.1"/>
    <property type="match status" value="1"/>
</dbReference>
<evidence type="ECO:0000256" key="1">
    <source>
        <dbReference type="ARBA" id="ARBA00008754"/>
    </source>
</evidence>
<name>A0A143YDZ4_9LACT</name>
<dbReference type="SUPFAM" id="SSF89623">
    <property type="entry name" value="Ribose/Galactose isomerase RpiB/AlsB"/>
    <property type="match status" value="1"/>
</dbReference>
<keyword evidence="3 4" id="KW-0413">Isomerase</keyword>
<dbReference type="Pfam" id="PF02502">
    <property type="entry name" value="LacAB_rpiB"/>
    <property type="match status" value="1"/>
</dbReference>
<gene>
    <name evidence="4" type="ORF">Tpal_724</name>
</gene>
<accession>A0A143YDZ4</accession>
<organism evidence="4 5">
    <name type="scientific">Trichococcus palustris</name>
    <dbReference type="NCBI Taxonomy" id="140314"/>
    <lineage>
        <taxon>Bacteria</taxon>
        <taxon>Bacillati</taxon>
        <taxon>Bacillota</taxon>
        <taxon>Bacilli</taxon>
        <taxon>Lactobacillales</taxon>
        <taxon>Carnobacteriaceae</taxon>
        <taxon>Trichococcus</taxon>
    </lineage>
</organism>
<keyword evidence="5" id="KW-1185">Reference proteome</keyword>
<dbReference type="InterPro" id="IPR036569">
    <property type="entry name" value="RpiB_LacA_LacB_sf"/>
</dbReference>
<evidence type="ECO:0000256" key="2">
    <source>
        <dbReference type="ARBA" id="ARBA00022736"/>
    </source>
</evidence>
<dbReference type="PANTHER" id="PTHR30345">
    <property type="entry name" value="RIBOSE-5-PHOSPHATE ISOMERASE B"/>
    <property type="match status" value="1"/>
</dbReference>
<dbReference type="OrthoDB" id="1778624at2"/>
<dbReference type="GO" id="GO:0004751">
    <property type="term" value="F:ribose-5-phosphate isomerase activity"/>
    <property type="evidence" value="ECO:0007669"/>
    <property type="project" value="TreeGrafter"/>
</dbReference>
<dbReference type="NCBIfam" id="TIGR00689">
    <property type="entry name" value="rpiB_lacA_lacB"/>
    <property type="match status" value="1"/>
</dbReference>
<dbReference type="Proteomes" id="UP000242754">
    <property type="component" value="Unassembled WGS sequence"/>
</dbReference>
<dbReference type="PIRSF" id="PIRSF005384">
    <property type="entry name" value="RpiB_LacA_B"/>
    <property type="match status" value="1"/>
</dbReference>
<dbReference type="InterPro" id="IPR004785">
    <property type="entry name" value="RpiB"/>
</dbReference>
<dbReference type="STRING" id="140314.SAMN04488076_101208"/>
<protein>
    <submittedName>
        <fullName evidence="4">Ribose/galactose isomerase</fullName>
    </submittedName>
</protein>
<dbReference type="GO" id="GO:0009052">
    <property type="term" value="P:pentose-phosphate shunt, non-oxidative branch"/>
    <property type="evidence" value="ECO:0007669"/>
    <property type="project" value="TreeGrafter"/>
</dbReference>